<sequence>MTTRITVAADNARIGDIIYNGLGSGKHPTYSWEAITQVNSVDGLIQLITGRLDGPHGEFWFEPEESVVVVRHPPAAPKPAIAEPHNKRPHGH</sequence>
<keyword evidence="2" id="KW-1185">Reference proteome</keyword>
<evidence type="ECO:0000313" key="1">
    <source>
        <dbReference type="EMBL" id="PRC94058.1"/>
    </source>
</evidence>
<reference evidence="1 2" key="1">
    <citation type="submission" date="2018-02" db="EMBL/GenBank/DDBJ databases">
        <title>Solimicrobium silvestre gen. nov., sp. nov., isolated from alpine forest soil.</title>
        <authorList>
            <person name="Margesin R."/>
            <person name="Albuquerque L."/>
            <person name="Zhang D.-C."/>
            <person name="Froufe H.J.C."/>
            <person name="Severino R."/>
            <person name="Roxo I."/>
            <person name="Egas C."/>
            <person name="Da Costa M.S."/>
        </authorList>
    </citation>
    <scope>NUCLEOTIDE SEQUENCE [LARGE SCALE GENOMIC DNA]</scope>
    <source>
        <strain evidence="1 2">S20-91</strain>
    </source>
</reference>
<protein>
    <submittedName>
        <fullName evidence="1">Uncharacterized protein</fullName>
    </submittedName>
</protein>
<gene>
    <name evidence="1" type="ORF">S2091_1231</name>
</gene>
<accession>A0A2S9H269</accession>
<name>A0A2S9H269_9BURK</name>
<comment type="caution">
    <text evidence="1">The sequence shown here is derived from an EMBL/GenBank/DDBJ whole genome shotgun (WGS) entry which is preliminary data.</text>
</comment>
<dbReference type="AlphaFoldDB" id="A0A2S9H269"/>
<organism evidence="1 2">
    <name type="scientific">Solimicrobium silvestre</name>
    <dbReference type="NCBI Taxonomy" id="2099400"/>
    <lineage>
        <taxon>Bacteria</taxon>
        <taxon>Pseudomonadati</taxon>
        <taxon>Pseudomonadota</taxon>
        <taxon>Betaproteobacteria</taxon>
        <taxon>Burkholderiales</taxon>
        <taxon>Oxalobacteraceae</taxon>
        <taxon>Solimicrobium</taxon>
    </lineage>
</organism>
<evidence type="ECO:0000313" key="2">
    <source>
        <dbReference type="Proteomes" id="UP000237839"/>
    </source>
</evidence>
<dbReference type="EMBL" id="PUGF01000004">
    <property type="protein sequence ID" value="PRC94058.1"/>
    <property type="molecule type" value="Genomic_DNA"/>
</dbReference>
<dbReference type="Proteomes" id="UP000237839">
    <property type="component" value="Unassembled WGS sequence"/>
</dbReference>
<proteinExistence type="predicted"/>